<gene>
    <name evidence="1" type="ORF">CWO36_09855</name>
</gene>
<dbReference type="Proteomes" id="UP000244080">
    <property type="component" value="Unassembled WGS sequence"/>
</dbReference>
<dbReference type="EMBL" id="PIGA01000013">
    <property type="protein sequence ID" value="PTP19616.1"/>
    <property type="molecule type" value="Genomic_DNA"/>
</dbReference>
<organism evidence="1 2">
    <name type="scientific">Vibrio splendidus</name>
    <dbReference type="NCBI Taxonomy" id="29497"/>
    <lineage>
        <taxon>Bacteria</taxon>
        <taxon>Pseudomonadati</taxon>
        <taxon>Pseudomonadota</taxon>
        <taxon>Gammaproteobacteria</taxon>
        <taxon>Vibrionales</taxon>
        <taxon>Vibrionaceae</taxon>
        <taxon>Vibrio</taxon>
    </lineage>
</organism>
<dbReference type="Gene3D" id="2.60.40.10">
    <property type="entry name" value="Immunoglobulins"/>
    <property type="match status" value="1"/>
</dbReference>
<evidence type="ECO:0000313" key="2">
    <source>
        <dbReference type="Proteomes" id="UP000244080"/>
    </source>
</evidence>
<name>A0A2T5EI15_VIBSP</name>
<sequence length="752" mass="81957">MKKVSLLAASVAIALSGCGGSDGGSSDEATPGGIVITAIDGYLENAQVWIDTNGNLKLDSEDKQLDSNTNENGEITLPNEYKDKAVFIKAIAGQTIDKTRGLVNSDFELATTAGATVVSPMTNMVVEQMEANSSLTLEQSRENVVKSITDSGLEASDTLIFGDYIADESQEAEALNVIGETLVDNSTISVEQQLQLTNSIAEETKKIIDDPTENLEDFSPVVEVPEDGGAPIVTPNSRPAHDQENGSLNPVVIIKGDAWAPIDTSLNFSDAESDTLTYELKELTGKLNGLNIDSTTGIIGGKPEAAGEFNYQIFAKDAHQSLSYPLNLKVTVEADNTAPVLNKAEQARLQLEEIDTWYLQEGEAFSQDIDISNLFTDADGHIRRTSVGLGGVVPGLSSDTDLENLIITISGTPARPWNQAGKITISVTDNDGAESEESLLLMPHVLEGAPIEPPAPELGFTEAHFNNQEWKMGSFAPNDGEIAYASLMKNDSTGGLKFCWGATNGDNSPYEANIGYSFRNSGLGLNDGSEIIEMLSELDDATGYLDSQEKDCWPVSLSDGKLDDGESRYEMLYQKKTEVNGETQYQILVKIGTDELFWLDSTNMPFAHIQPVENKVNEGIVEFDLMVESEGEDDSTQLTYSFGQYSYDQTTYDYDSVMPEGFHTPGEWTLVADDLNNPLLQAQETGEMSDYKTRFRYIGRDFGDFYIGMKWSREPGQVPGQVYQSAPEYGLFSIDKDKMFSIVNSLPMMSID</sequence>
<comment type="caution">
    <text evidence="1">The sequence shown here is derived from an EMBL/GenBank/DDBJ whole genome shotgun (WGS) entry which is preliminary data.</text>
</comment>
<proteinExistence type="predicted"/>
<protein>
    <recommendedName>
        <fullName evidence="3">Dystroglycan-type cadherin-like domain-containing protein</fullName>
    </recommendedName>
</protein>
<reference evidence="1 2" key="1">
    <citation type="submission" date="2017-11" db="EMBL/GenBank/DDBJ databases">
        <title>Population delineation of vibrios coincides with oyster pathogenicity.</title>
        <authorList>
            <person name="Bruto M."/>
            <person name="Labreuche Y."/>
            <person name="James A."/>
            <person name="Piel D."/>
            <person name="Chenivesse S."/>
            <person name="Petton B."/>
            <person name="Polz M.F."/>
            <person name="Le Roux F."/>
        </authorList>
    </citation>
    <scope>NUCLEOTIDE SEQUENCE [LARGE SCALE GENOMIC DNA]</scope>
    <source>
        <strain evidence="1 2">1F_55</strain>
    </source>
</reference>
<dbReference type="Pfam" id="PF05345">
    <property type="entry name" value="He_PIG"/>
    <property type="match status" value="1"/>
</dbReference>
<evidence type="ECO:0000313" key="1">
    <source>
        <dbReference type="EMBL" id="PTP19616.1"/>
    </source>
</evidence>
<dbReference type="RefSeq" id="WP_017086353.1">
    <property type="nucleotide sequence ID" value="NZ_CAWNZY010000022.1"/>
</dbReference>
<dbReference type="InterPro" id="IPR013783">
    <property type="entry name" value="Ig-like_fold"/>
</dbReference>
<evidence type="ECO:0008006" key="3">
    <source>
        <dbReference type="Google" id="ProtNLM"/>
    </source>
</evidence>
<dbReference type="PROSITE" id="PS51257">
    <property type="entry name" value="PROKAR_LIPOPROTEIN"/>
    <property type="match status" value="1"/>
</dbReference>
<accession>A0A2T5EI15</accession>
<dbReference type="AlphaFoldDB" id="A0A2T5EI15"/>